<dbReference type="AlphaFoldDB" id="A0A7S8C184"/>
<protein>
    <submittedName>
        <fullName evidence="2">Glycosyltransferase</fullName>
    </submittedName>
</protein>
<gene>
    <name evidence="2" type="ORF">HW532_01445</name>
</gene>
<evidence type="ECO:0000313" key="3">
    <source>
        <dbReference type="Proteomes" id="UP000593594"/>
    </source>
</evidence>
<keyword evidence="2" id="KW-0808">Transferase</keyword>
<dbReference type="InterPro" id="IPR001173">
    <property type="entry name" value="Glyco_trans_2-like"/>
</dbReference>
<dbReference type="Proteomes" id="UP000593594">
    <property type="component" value="Chromosome"/>
</dbReference>
<feature type="domain" description="Glycosyltransferase 2-like" evidence="1">
    <location>
        <begin position="469"/>
        <end position="588"/>
    </location>
</feature>
<dbReference type="PANTHER" id="PTHR43179:SF7">
    <property type="entry name" value="RHAMNOSYLTRANSFERASE WBBL"/>
    <property type="match status" value="1"/>
</dbReference>
<evidence type="ECO:0000259" key="1">
    <source>
        <dbReference type="Pfam" id="PF00535"/>
    </source>
</evidence>
<name>A0A7S8C184_9HYPH</name>
<dbReference type="EMBL" id="CP058214">
    <property type="protein sequence ID" value="QPC41510.1"/>
    <property type="molecule type" value="Genomic_DNA"/>
</dbReference>
<dbReference type="RefSeq" id="WP_213162727.1">
    <property type="nucleotide sequence ID" value="NZ_CP058214.1"/>
</dbReference>
<keyword evidence="3" id="KW-1185">Reference proteome</keyword>
<dbReference type="KEGG" id="kmn:HW532_01445"/>
<dbReference type="PANTHER" id="PTHR43179">
    <property type="entry name" value="RHAMNOSYLTRANSFERASE WBBL"/>
    <property type="match status" value="1"/>
</dbReference>
<evidence type="ECO:0000313" key="2">
    <source>
        <dbReference type="EMBL" id="QPC41510.1"/>
    </source>
</evidence>
<accession>A0A7S8C184</accession>
<dbReference type="SUPFAM" id="SSF53448">
    <property type="entry name" value="Nucleotide-diphospho-sugar transferases"/>
    <property type="match status" value="1"/>
</dbReference>
<sequence>MLDRGAADVQAGVAGGFDIRRLSAQTLVLIWDVPTRLWTSPQLEAVEGKLPAPMVTLRLPLASGGTRLLWALRAPQDAGLRLHAYAGALSSGAEVAIEPDTRFGALDVDALLDDLTPASRLSLASRMLQGWPGLFGLHRSRTFTGLIHRFVASLVETPAAVRAVAKIGDDRLVMETALPATFGKIDDVFVVAPNGFARLGGTPHLSGTDGQGRRAMHLVMDHAMLRDDGFVVVAGAQGLAVRRMAQARQVPDLPAWWRQRATMGSGLYEHIVAALATGTDSDARAALEFQLRCPLQPQRVTGGNGLPAAEIDVALSGPSGLFAGGWFSDPTDLVDGLDVLDGDGGYRPLDDNMHRFRGHANRDGETVEATGFVAFLDTQEGAAPLLQPRFLLRLASGARYLMVPPRQPVDPSEARASALRAIPPQHLGDDVLTGCLAPTLGALQEQHRARVGIDAVKTIGQPLDNPEISIVVPLYRVLDFLRVQVASFAADPDIAERGELVYVLDSPEQAEEVEHLMHGLHLLYGLPMTLVVMNRNGGYSLACNAGARTARGQVLAMLNSDVIPSGPGWLATLAARLEGDDGAAAVGPKLLFEDGSIQHAGMYFARDFRGQWLNHHFYKGMPGRFAPACVDRMVPAVTGPASSCPAPSSRMWAGSRRITSSETMKIATSASRSAAPATASPMPPMWSSIIWSAAPYSTMPTTCAAWRRATTPGSMPGAGTTP</sequence>
<dbReference type="Pfam" id="PF00535">
    <property type="entry name" value="Glycos_transf_2"/>
    <property type="match status" value="1"/>
</dbReference>
<dbReference type="GO" id="GO:0016740">
    <property type="term" value="F:transferase activity"/>
    <property type="evidence" value="ECO:0007669"/>
    <property type="project" value="UniProtKB-KW"/>
</dbReference>
<organism evidence="2 3">
    <name type="scientific">Kaustia mangrovi</name>
    <dbReference type="NCBI Taxonomy" id="2593653"/>
    <lineage>
        <taxon>Bacteria</taxon>
        <taxon>Pseudomonadati</taxon>
        <taxon>Pseudomonadota</taxon>
        <taxon>Alphaproteobacteria</taxon>
        <taxon>Hyphomicrobiales</taxon>
        <taxon>Parvibaculaceae</taxon>
        <taxon>Kaustia</taxon>
    </lineage>
</organism>
<dbReference type="Gene3D" id="3.90.550.10">
    <property type="entry name" value="Spore Coat Polysaccharide Biosynthesis Protein SpsA, Chain A"/>
    <property type="match status" value="1"/>
</dbReference>
<reference evidence="2 3" key="1">
    <citation type="submission" date="2020-06" db="EMBL/GenBank/DDBJ databases">
        <title>Genome sequence of 2 isolates from Red Sea Mangroves.</title>
        <authorList>
            <person name="Sefrji F."/>
            <person name="Michoud G."/>
            <person name="Merlino G."/>
            <person name="Daffonchio D."/>
        </authorList>
    </citation>
    <scope>NUCLEOTIDE SEQUENCE [LARGE SCALE GENOMIC DNA]</scope>
    <source>
        <strain evidence="2 3">R1DC25</strain>
    </source>
</reference>
<dbReference type="InterPro" id="IPR029044">
    <property type="entry name" value="Nucleotide-diphossugar_trans"/>
</dbReference>
<proteinExistence type="predicted"/>